<evidence type="ECO:0000256" key="1">
    <source>
        <dbReference type="SAM" id="Phobius"/>
    </source>
</evidence>
<reference evidence="2" key="1">
    <citation type="submission" date="2020-10" db="EMBL/GenBank/DDBJ databases">
        <authorList>
            <person name="Gilroy R."/>
        </authorList>
    </citation>
    <scope>NUCLEOTIDE SEQUENCE</scope>
    <source>
        <strain evidence="2">11159</strain>
    </source>
</reference>
<proteinExistence type="predicted"/>
<keyword evidence="1" id="KW-0472">Membrane</keyword>
<sequence>MNGQETPGIIAFYVSMCVIIGFAIVFSVLFALYGHYKIKNIKHGHKNVVIEKVLKKKYKKILNNPKKELDDIRNRNDGYSY</sequence>
<keyword evidence="1" id="KW-1133">Transmembrane helix</keyword>
<keyword evidence="1" id="KW-0812">Transmembrane</keyword>
<gene>
    <name evidence="2" type="ORF">IAC58_01275</name>
</gene>
<name>A0A9D9GWB6_9BACL</name>
<comment type="caution">
    <text evidence="2">The sequence shown here is derived from an EMBL/GenBank/DDBJ whole genome shotgun (WGS) entry which is preliminary data.</text>
</comment>
<dbReference type="AlphaFoldDB" id="A0A9D9GWB6"/>
<organism evidence="2 3">
    <name type="scientific">Candidatus Onthovivens merdipullorum</name>
    <dbReference type="NCBI Taxonomy" id="2840889"/>
    <lineage>
        <taxon>Bacteria</taxon>
        <taxon>Bacillati</taxon>
        <taxon>Bacillota</taxon>
        <taxon>Bacilli</taxon>
        <taxon>Bacillales</taxon>
        <taxon>Candidatus Onthovivens</taxon>
    </lineage>
</organism>
<protein>
    <submittedName>
        <fullName evidence="2">Uncharacterized protein</fullName>
    </submittedName>
</protein>
<evidence type="ECO:0000313" key="3">
    <source>
        <dbReference type="Proteomes" id="UP000823613"/>
    </source>
</evidence>
<feature type="transmembrane region" description="Helical" evidence="1">
    <location>
        <begin position="12"/>
        <end position="33"/>
    </location>
</feature>
<evidence type="ECO:0000313" key="2">
    <source>
        <dbReference type="EMBL" id="MBO8427174.1"/>
    </source>
</evidence>
<accession>A0A9D9GWB6</accession>
<dbReference type="EMBL" id="JADIMY010000026">
    <property type="protein sequence ID" value="MBO8427174.1"/>
    <property type="molecule type" value="Genomic_DNA"/>
</dbReference>
<reference evidence="2" key="2">
    <citation type="journal article" date="2021" name="PeerJ">
        <title>Extensive microbial diversity within the chicken gut microbiome revealed by metagenomics and culture.</title>
        <authorList>
            <person name="Gilroy R."/>
            <person name="Ravi A."/>
            <person name="Getino M."/>
            <person name="Pursley I."/>
            <person name="Horton D.L."/>
            <person name="Alikhan N.F."/>
            <person name="Baker D."/>
            <person name="Gharbi K."/>
            <person name="Hall N."/>
            <person name="Watson M."/>
            <person name="Adriaenssens E.M."/>
            <person name="Foster-Nyarko E."/>
            <person name="Jarju S."/>
            <person name="Secka A."/>
            <person name="Antonio M."/>
            <person name="Oren A."/>
            <person name="Chaudhuri R.R."/>
            <person name="La Ragione R."/>
            <person name="Hildebrand F."/>
            <person name="Pallen M.J."/>
        </authorList>
    </citation>
    <scope>NUCLEOTIDE SEQUENCE</scope>
    <source>
        <strain evidence="2">11159</strain>
    </source>
</reference>
<dbReference type="Proteomes" id="UP000823613">
    <property type="component" value="Unassembled WGS sequence"/>
</dbReference>